<evidence type="ECO:0000256" key="3">
    <source>
        <dbReference type="ARBA" id="ARBA00022692"/>
    </source>
</evidence>
<reference evidence="8 9" key="1">
    <citation type="submission" date="2019-03" db="EMBL/GenBank/DDBJ databases">
        <title>Biocontrol and xenobiotic degradation properties of endophytic Pseudomonas fluorescens strain BRZ63.</title>
        <authorList>
            <person name="Chlebek D.A."/>
            <person name="Pinski A."/>
            <person name="Zur J.P."/>
            <person name="Michalska J."/>
            <person name="Hupert-Kocurek K.T."/>
        </authorList>
    </citation>
    <scope>NUCLEOTIDE SEQUENCE [LARGE SCALE GENOMIC DNA]</scope>
    <source>
        <strain evidence="8 9">BRZ63</strain>
    </source>
</reference>
<accession>A0A4Y9T9V1</accession>
<feature type="domain" description="GtrA/DPMS transmembrane" evidence="7">
    <location>
        <begin position="5"/>
        <end position="120"/>
    </location>
</feature>
<evidence type="ECO:0000256" key="2">
    <source>
        <dbReference type="ARBA" id="ARBA00009399"/>
    </source>
</evidence>
<proteinExistence type="inferred from homology"/>
<evidence type="ECO:0000256" key="4">
    <source>
        <dbReference type="ARBA" id="ARBA00022989"/>
    </source>
</evidence>
<dbReference type="InterPro" id="IPR051401">
    <property type="entry name" value="GtrA_CellWall_Glycosyl"/>
</dbReference>
<dbReference type="AlphaFoldDB" id="A0A4Y9T9V1"/>
<organism evidence="8 9">
    <name type="scientific">Pseudomonas fluorescens</name>
    <dbReference type="NCBI Taxonomy" id="294"/>
    <lineage>
        <taxon>Bacteria</taxon>
        <taxon>Pseudomonadati</taxon>
        <taxon>Pseudomonadota</taxon>
        <taxon>Gammaproteobacteria</taxon>
        <taxon>Pseudomonadales</taxon>
        <taxon>Pseudomonadaceae</taxon>
        <taxon>Pseudomonas</taxon>
    </lineage>
</organism>
<evidence type="ECO:0000259" key="7">
    <source>
        <dbReference type="Pfam" id="PF04138"/>
    </source>
</evidence>
<name>A0A4Y9T9V1_PSEFL</name>
<feature type="transmembrane region" description="Helical" evidence="6">
    <location>
        <begin position="71"/>
        <end position="91"/>
    </location>
</feature>
<dbReference type="PANTHER" id="PTHR38459">
    <property type="entry name" value="PROPHAGE BACTOPRENOL-LINKED GLUCOSE TRANSLOCASE HOMOLOG"/>
    <property type="match status" value="1"/>
</dbReference>
<dbReference type="Pfam" id="PF04138">
    <property type="entry name" value="GtrA_DPMS_TM"/>
    <property type="match status" value="1"/>
</dbReference>
<evidence type="ECO:0000313" key="8">
    <source>
        <dbReference type="EMBL" id="TFW41074.1"/>
    </source>
</evidence>
<comment type="subcellular location">
    <subcellularLocation>
        <location evidence="1">Membrane</location>
        <topology evidence="1">Multi-pass membrane protein</topology>
    </subcellularLocation>
</comment>
<keyword evidence="5 6" id="KW-0472">Membrane</keyword>
<comment type="similarity">
    <text evidence="2">Belongs to the GtrA family.</text>
</comment>
<evidence type="ECO:0000256" key="6">
    <source>
        <dbReference type="SAM" id="Phobius"/>
    </source>
</evidence>
<evidence type="ECO:0000256" key="5">
    <source>
        <dbReference type="ARBA" id="ARBA00023136"/>
    </source>
</evidence>
<dbReference type="InterPro" id="IPR007267">
    <property type="entry name" value="GtrA_DPMS_TM"/>
</dbReference>
<dbReference type="GO" id="GO:0005886">
    <property type="term" value="C:plasma membrane"/>
    <property type="evidence" value="ECO:0007669"/>
    <property type="project" value="TreeGrafter"/>
</dbReference>
<comment type="caution">
    <text evidence="8">The sequence shown here is derived from an EMBL/GenBank/DDBJ whole genome shotgun (WGS) entry which is preliminary data.</text>
</comment>
<keyword evidence="3 6" id="KW-0812">Transmembrane</keyword>
<dbReference type="EMBL" id="SPVI01000016">
    <property type="protein sequence ID" value="TFW41074.1"/>
    <property type="molecule type" value="Genomic_DNA"/>
</dbReference>
<dbReference type="GO" id="GO:0000271">
    <property type="term" value="P:polysaccharide biosynthetic process"/>
    <property type="evidence" value="ECO:0007669"/>
    <property type="project" value="InterPro"/>
</dbReference>
<gene>
    <name evidence="8" type="ORF">E4T65_23095</name>
</gene>
<dbReference type="Proteomes" id="UP000297322">
    <property type="component" value="Unassembled WGS sequence"/>
</dbReference>
<evidence type="ECO:0000256" key="1">
    <source>
        <dbReference type="ARBA" id="ARBA00004141"/>
    </source>
</evidence>
<feature type="transmembrane region" description="Helical" evidence="6">
    <location>
        <begin position="7"/>
        <end position="29"/>
    </location>
</feature>
<sequence length="128" mass="14248">MQFARYLLVGGLTYGADLSVFLLLFNIFGMDLLLANMISKVLAGLFSFAAHRAFTFGVIDAKGRTRQAVRYFTLLALNIPISALILSAMLWITSLEVVAKILSDVLLVLISYAQSKFIVFKRNEISHE</sequence>
<protein>
    <submittedName>
        <fullName evidence="8">GtrA family protein</fullName>
    </submittedName>
</protein>
<dbReference type="PANTHER" id="PTHR38459:SF1">
    <property type="entry name" value="PROPHAGE BACTOPRENOL-LINKED GLUCOSE TRANSLOCASE HOMOLOG"/>
    <property type="match status" value="1"/>
</dbReference>
<keyword evidence="4 6" id="KW-1133">Transmembrane helix</keyword>
<evidence type="ECO:0000313" key="9">
    <source>
        <dbReference type="Proteomes" id="UP000297322"/>
    </source>
</evidence>